<dbReference type="GO" id="GO:0004622">
    <property type="term" value="F:phosphatidylcholine lysophospholipase activity"/>
    <property type="evidence" value="ECO:0007669"/>
    <property type="project" value="TreeGrafter"/>
</dbReference>
<dbReference type="InterPro" id="IPR008265">
    <property type="entry name" value="Lipase_GDSL_AS"/>
</dbReference>
<proteinExistence type="predicted"/>
<dbReference type="Gene3D" id="3.40.50.1110">
    <property type="entry name" value="SGNH hydrolase"/>
    <property type="match status" value="1"/>
</dbReference>
<dbReference type="PANTHER" id="PTHR30383">
    <property type="entry name" value="THIOESTERASE 1/PROTEASE 1/LYSOPHOSPHOLIPASE L1"/>
    <property type="match status" value="1"/>
</dbReference>
<comment type="caution">
    <text evidence="2">The sequence shown here is derived from an EMBL/GenBank/DDBJ whole genome shotgun (WGS) entry which is preliminary data.</text>
</comment>
<gene>
    <name evidence="2" type="ORF">CKY28_04680</name>
</gene>
<accession>A0A2A2SHI8</accession>
<protein>
    <submittedName>
        <fullName evidence="2">Arylesterase</fullName>
    </submittedName>
</protein>
<dbReference type="OrthoDB" id="9786188at2"/>
<dbReference type="InterPro" id="IPR051532">
    <property type="entry name" value="Ester_Hydrolysis_Enzymes"/>
</dbReference>
<name>A0A2A2SHI8_9SPHN</name>
<dbReference type="PROSITE" id="PS01098">
    <property type="entry name" value="LIPASE_GDSL_SER"/>
    <property type="match status" value="1"/>
</dbReference>
<dbReference type="PANTHER" id="PTHR30383:SF24">
    <property type="entry name" value="THIOESTERASE 1_PROTEASE 1_LYSOPHOSPHOLIPASE L1"/>
    <property type="match status" value="1"/>
</dbReference>
<feature type="domain" description="SGNH hydrolase-type esterase" evidence="1">
    <location>
        <begin position="10"/>
        <end position="169"/>
    </location>
</feature>
<dbReference type="SUPFAM" id="SSF52266">
    <property type="entry name" value="SGNH hydrolase"/>
    <property type="match status" value="1"/>
</dbReference>
<dbReference type="GO" id="GO:0006629">
    <property type="term" value="P:lipid metabolic process"/>
    <property type="evidence" value="ECO:0007669"/>
    <property type="project" value="InterPro"/>
</dbReference>
<dbReference type="InterPro" id="IPR013830">
    <property type="entry name" value="SGNH_hydro"/>
</dbReference>
<keyword evidence="3" id="KW-1185">Reference proteome</keyword>
<dbReference type="Proteomes" id="UP000218151">
    <property type="component" value="Unassembled WGS sequence"/>
</dbReference>
<dbReference type="InterPro" id="IPR036514">
    <property type="entry name" value="SGNH_hydro_sf"/>
</dbReference>
<reference evidence="3" key="1">
    <citation type="submission" date="2017-09" db="EMBL/GenBank/DDBJ databases">
        <authorList>
            <person name="Feng G."/>
            <person name="Zhu H."/>
        </authorList>
    </citation>
    <scope>NUCLEOTIDE SEQUENCE [LARGE SCALE GENOMIC DNA]</scope>
    <source>
        <strain evidence="3">1PNM-20</strain>
    </source>
</reference>
<evidence type="ECO:0000259" key="1">
    <source>
        <dbReference type="Pfam" id="PF13472"/>
    </source>
</evidence>
<dbReference type="EMBL" id="NSLI01000002">
    <property type="protein sequence ID" value="PAX08672.1"/>
    <property type="molecule type" value="Genomic_DNA"/>
</dbReference>
<evidence type="ECO:0000313" key="3">
    <source>
        <dbReference type="Proteomes" id="UP000218151"/>
    </source>
</evidence>
<dbReference type="Pfam" id="PF13472">
    <property type="entry name" value="Lipase_GDSL_2"/>
    <property type="match status" value="1"/>
</dbReference>
<dbReference type="AlphaFoldDB" id="A0A2A2SHI8"/>
<organism evidence="2 3">
    <name type="scientific">Sphingomonas lenta</name>
    <dbReference type="NCBI Taxonomy" id="1141887"/>
    <lineage>
        <taxon>Bacteria</taxon>
        <taxon>Pseudomonadati</taxon>
        <taxon>Pseudomonadota</taxon>
        <taxon>Alphaproteobacteria</taxon>
        <taxon>Sphingomonadales</taxon>
        <taxon>Sphingomonadaceae</taxon>
        <taxon>Sphingomonas</taxon>
    </lineage>
</organism>
<evidence type="ECO:0000313" key="2">
    <source>
        <dbReference type="EMBL" id="PAX08672.1"/>
    </source>
</evidence>
<sequence>MSSPSPYLLAFGDSLTAGYGLAPEMAFPKQLERRLRERRPGASVQNAGVSGDTTASGRARLPRVLSSLRHCPDLAILELGANDFLRGFAPERTRDNLDWMLEEFGRARIPVLLAGMMAPPFLGGWAQRFNAIHPDLATKHRVPLYPFFLDGVVGDRGLTLADGIHPNARAIGIVADRILPHVEAALDGAERRAA</sequence>
<dbReference type="CDD" id="cd01822">
    <property type="entry name" value="Lysophospholipase_L1_like"/>
    <property type="match status" value="1"/>
</dbReference>
<dbReference type="RefSeq" id="WP_095997183.1">
    <property type="nucleotide sequence ID" value="NZ_NSLI01000002.1"/>
</dbReference>